<dbReference type="GO" id="GO:0005829">
    <property type="term" value="C:cytosol"/>
    <property type="evidence" value="ECO:0007669"/>
    <property type="project" value="TreeGrafter"/>
</dbReference>
<dbReference type="EMBL" id="CAEZUB010000102">
    <property type="protein sequence ID" value="CAB4594208.1"/>
    <property type="molecule type" value="Genomic_DNA"/>
</dbReference>
<dbReference type="PRINTS" id="PR01100">
    <property type="entry name" value="SHIKIMTKNASE"/>
</dbReference>
<evidence type="ECO:0000256" key="5">
    <source>
        <dbReference type="ARBA" id="ARBA00022840"/>
    </source>
</evidence>
<dbReference type="CDD" id="cd00464">
    <property type="entry name" value="SK"/>
    <property type="match status" value="1"/>
</dbReference>
<evidence type="ECO:0000256" key="3">
    <source>
        <dbReference type="ARBA" id="ARBA00022741"/>
    </source>
</evidence>
<dbReference type="AlphaFoldDB" id="A0A6J6GBI4"/>
<sequence length="180" mass="19251">MNQSRSSSYILIGPPGSGKSTIGKALAKSLGLAFADTDALIEAEVGTPISQIFIDQGEPWFREVEARIVSREISAISGVLSLGGGAPLSEPAQKAIQDSDANIIYLDISLSAAAPRVGFNRDRPLLLNNPRAAWQALMEKRRPIYLSLATQVVLVDNLSPKDIVEVIISGKEVTVDKVEP</sequence>
<dbReference type="Gene3D" id="3.40.50.300">
    <property type="entry name" value="P-loop containing nucleotide triphosphate hydrolases"/>
    <property type="match status" value="1"/>
</dbReference>
<evidence type="ECO:0000256" key="4">
    <source>
        <dbReference type="ARBA" id="ARBA00022777"/>
    </source>
</evidence>
<dbReference type="SUPFAM" id="SSF52540">
    <property type="entry name" value="P-loop containing nucleoside triphosphate hydrolases"/>
    <property type="match status" value="1"/>
</dbReference>
<evidence type="ECO:0000256" key="2">
    <source>
        <dbReference type="ARBA" id="ARBA00022679"/>
    </source>
</evidence>
<keyword evidence="5" id="KW-0067">ATP-binding</keyword>
<keyword evidence="1" id="KW-0028">Amino-acid biosynthesis</keyword>
<organism evidence="7">
    <name type="scientific">freshwater metagenome</name>
    <dbReference type="NCBI Taxonomy" id="449393"/>
    <lineage>
        <taxon>unclassified sequences</taxon>
        <taxon>metagenomes</taxon>
        <taxon>ecological metagenomes</taxon>
    </lineage>
</organism>
<keyword evidence="2" id="KW-0808">Transferase</keyword>
<evidence type="ECO:0000256" key="1">
    <source>
        <dbReference type="ARBA" id="ARBA00022605"/>
    </source>
</evidence>
<proteinExistence type="inferred from homology"/>
<dbReference type="GO" id="GO:0009073">
    <property type="term" value="P:aromatic amino acid family biosynthetic process"/>
    <property type="evidence" value="ECO:0007669"/>
    <property type="project" value="UniProtKB-KW"/>
</dbReference>
<dbReference type="PANTHER" id="PTHR21087:SF16">
    <property type="entry name" value="SHIKIMATE KINASE 1, CHLOROPLASTIC"/>
    <property type="match status" value="1"/>
</dbReference>
<dbReference type="Pfam" id="PF01202">
    <property type="entry name" value="SKI"/>
    <property type="match status" value="1"/>
</dbReference>
<dbReference type="HAMAP" id="MF_00109">
    <property type="entry name" value="Shikimate_kinase"/>
    <property type="match status" value="1"/>
</dbReference>
<dbReference type="InterPro" id="IPR000623">
    <property type="entry name" value="Shikimate_kinase/TSH1"/>
</dbReference>
<protein>
    <submittedName>
        <fullName evidence="7">Unannotated protein</fullName>
    </submittedName>
</protein>
<keyword evidence="6" id="KW-0057">Aromatic amino acid biosynthesis</keyword>
<gene>
    <name evidence="7" type="ORF">UFOPK1775_00791</name>
</gene>
<accession>A0A6J6GBI4</accession>
<dbReference type="PANTHER" id="PTHR21087">
    <property type="entry name" value="SHIKIMATE KINASE"/>
    <property type="match status" value="1"/>
</dbReference>
<dbReference type="GO" id="GO:0008652">
    <property type="term" value="P:amino acid biosynthetic process"/>
    <property type="evidence" value="ECO:0007669"/>
    <property type="project" value="UniProtKB-KW"/>
</dbReference>
<dbReference type="GO" id="GO:0005524">
    <property type="term" value="F:ATP binding"/>
    <property type="evidence" value="ECO:0007669"/>
    <property type="project" value="UniProtKB-KW"/>
</dbReference>
<dbReference type="InterPro" id="IPR027417">
    <property type="entry name" value="P-loop_NTPase"/>
</dbReference>
<dbReference type="GO" id="GO:0004765">
    <property type="term" value="F:shikimate kinase activity"/>
    <property type="evidence" value="ECO:0007669"/>
    <property type="project" value="TreeGrafter"/>
</dbReference>
<keyword evidence="3" id="KW-0547">Nucleotide-binding</keyword>
<evidence type="ECO:0000256" key="6">
    <source>
        <dbReference type="ARBA" id="ARBA00023141"/>
    </source>
</evidence>
<dbReference type="InterPro" id="IPR031322">
    <property type="entry name" value="Shikimate/glucono_kinase"/>
</dbReference>
<reference evidence="7" key="1">
    <citation type="submission" date="2020-05" db="EMBL/GenBank/DDBJ databases">
        <authorList>
            <person name="Chiriac C."/>
            <person name="Salcher M."/>
            <person name="Ghai R."/>
            <person name="Kavagutti S V."/>
        </authorList>
    </citation>
    <scope>NUCLEOTIDE SEQUENCE</scope>
</reference>
<keyword evidence="4" id="KW-0418">Kinase</keyword>
<evidence type="ECO:0000313" key="7">
    <source>
        <dbReference type="EMBL" id="CAB4594208.1"/>
    </source>
</evidence>
<name>A0A6J6GBI4_9ZZZZ</name>